<gene>
    <name evidence="3" type="ORF">MtrunA17_Chr4g0010671</name>
</gene>
<dbReference type="OrthoDB" id="1731907at2759"/>
<evidence type="ECO:0000313" key="4">
    <source>
        <dbReference type="Proteomes" id="UP000265566"/>
    </source>
</evidence>
<feature type="domain" description="DUF8039" evidence="2">
    <location>
        <begin position="362"/>
        <end position="437"/>
    </location>
</feature>
<dbReference type="InterPro" id="IPR058352">
    <property type="entry name" value="DUF8039"/>
</dbReference>
<feature type="compositionally biased region" description="Polar residues" evidence="1">
    <location>
        <begin position="1"/>
        <end position="16"/>
    </location>
</feature>
<sequence length="589" mass="66531">MGDQAGPSQSELSTQSNRKRGRGCTRMKKLKVKTAQGQKLQIEFQPSGIPSGENAKKFKYQVASFARKFASILINDWDVVPDDAKNDIWKSINDNWDIPNENIVKVKKKTMIYARGRWRAFKNSLTSRYLFKGDLSHKSPTEAYDFIDGRTWKEFVKTRDDPSFLEKRKNAQKAQANNKHPHLLSKGGYALLVKKMMQEKLKNRQEAAGDSDIPPPSPPQRHEKWKRARLKPSGEYTSEETRLVAKKIDSLVSNGFEQQGRKDILTEALGQPEHPGRVRAVGQGVGIREHFGSQFHSTQTVINDAQLAALKVDLTKQVKEQAPQSIYSHQNQNFPICSPNTAQHVSTNGSCSNVQSMPEEDIPKECELYIDGSIVAYANMYNLGPTIHNQVPTNDMVRVSITKVIDAKAQVPEPTDEVTTVAEAVNTFIKWQKRLLQVIANKDSLVSNGFEQQGRKDILTEALGQPEHPGRVCAVGQGVEIREHFGSQSHSTQSVINDAQLAALKVDLTKQIFADSTPFHKDEVKNFQECCQNMIMKFTEAKADSSPFKVDFDPRKLLDDMDEWSFFQIDRIHRYSTNSNSLKTKRMNL</sequence>
<feature type="region of interest" description="Disordered" evidence="1">
    <location>
        <begin position="201"/>
        <end position="239"/>
    </location>
</feature>
<accession>A0A396I8L7</accession>
<comment type="caution">
    <text evidence="3">The sequence shown here is derived from an EMBL/GenBank/DDBJ whole genome shotgun (WGS) entry which is preliminary data.</text>
</comment>
<organism evidence="3 4">
    <name type="scientific">Medicago truncatula</name>
    <name type="common">Barrel medic</name>
    <name type="synonym">Medicago tribuloides</name>
    <dbReference type="NCBI Taxonomy" id="3880"/>
    <lineage>
        <taxon>Eukaryota</taxon>
        <taxon>Viridiplantae</taxon>
        <taxon>Streptophyta</taxon>
        <taxon>Embryophyta</taxon>
        <taxon>Tracheophyta</taxon>
        <taxon>Spermatophyta</taxon>
        <taxon>Magnoliopsida</taxon>
        <taxon>eudicotyledons</taxon>
        <taxon>Gunneridae</taxon>
        <taxon>Pentapetalae</taxon>
        <taxon>rosids</taxon>
        <taxon>fabids</taxon>
        <taxon>Fabales</taxon>
        <taxon>Fabaceae</taxon>
        <taxon>Papilionoideae</taxon>
        <taxon>50 kb inversion clade</taxon>
        <taxon>NPAAA clade</taxon>
        <taxon>Hologalegina</taxon>
        <taxon>IRL clade</taxon>
        <taxon>Trifolieae</taxon>
        <taxon>Medicago</taxon>
    </lineage>
</organism>
<dbReference type="EMBL" id="PSQE01000004">
    <property type="protein sequence ID" value="RHN59197.1"/>
    <property type="molecule type" value="Genomic_DNA"/>
</dbReference>
<evidence type="ECO:0000259" key="2">
    <source>
        <dbReference type="Pfam" id="PF26133"/>
    </source>
</evidence>
<evidence type="ECO:0000256" key="1">
    <source>
        <dbReference type="SAM" id="MobiDB-lite"/>
    </source>
</evidence>
<feature type="compositionally biased region" description="Basic residues" evidence="1">
    <location>
        <begin position="17"/>
        <end position="26"/>
    </location>
</feature>
<dbReference type="Proteomes" id="UP000265566">
    <property type="component" value="Chromosome 4"/>
</dbReference>
<name>A0A396I8L7_MEDTR</name>
<proteinExistence type="predicted"/>
<protein>
    <submittedName>
        <fullName evidence="3">Putative transposase, Ptta/En/Spm, plant</fullName>
    </submittedName>
</protein>
<dbReference type="PANTHER" id="PTHR33018">
    <property type="entry name" value="OS10G0338966 PROTEIN-RELATED"/>
    <property type="match status" value="1"/>
</dbReference>
<dbReference type="Gramene" id="rna21195">
    <property type="protein sequence ID" value="RHN59197.1"/>
    <property type="gene ID" value="gene21195"/>
</dbReference>
<feature type="region of interest" description="Disordered" evidence="1">
    <location>
        <begin position="1"/>
        <end position="26"/>
    </location>
</feature>
<reference evidence="4" key="1">
    <citation type="journal article" date="2018" name="Nat. Plants">
        <title>Whole-genome landscape of Medicago truncatula symbiotic genes.</title>
        <authorList>
            <person name="Pecrix Y."/>
            <person name="Staton S.E."/>
            <person name="Sallet E."/>
            <person name="Lelandais-Briere C."/>
            <person name="Moreau S."/>
            <person name="Carrere S."/>
            <person name="Blein T."/>
            <person name="Jardinaud M.F."/>
            <person name="Latrasse D."/>
            <person name="Zouine M."/>
            <person name="Zahm M."/>
            <person name="Kreplak J."/>
            <person name="Mayjonade B."/>
            <person name="Satge C."/>
            <person name="Perez M."/>
            <person name="Cauet S."/>
            <person name="Marande W."/>
            <person name="Chantry-Darmon C."/>
            <person name="Lopez-Roques C."/>
            <person name="Bouchez O."/>
            <person name="Berard A."/>
            <person name="Debelle F."/>
            <person name="Munos S."/>
            <person name="Bendahmane A."/>
            <person name="Berges H."/>
            <person name="Niebel A."/>
            <person name="Buitink J."/>
            <person name="Frugier F."/>
            <person name="Benhamed M."/>
            <person name="Crespi M."/>
            <person name="Gouzy J."/>
            <person name="Gamas P."/>
        </authorList>
    </citation>
    <scope>NUCLEOTIDE SEQUENCE [LARGE SCALE GENOMIC DNA]</scope>
    <source>
        <strain evidence="4">cv. Jemalong A17</strain>
    </source>
</reference>
<dbReference type="Pfam" id="PF26133">
    <property type="entry name" value="DUF8039"/>
    <property type="match status" value="1"/>
</dbReference>
<evidence type="ECO:0000313" key="3">
    <source>
        <dbReference type="EMBL" id="RHN59197.1"/>
    </source>
</evidence>
<dbReference type="AlphaFoldDB" id="A0A396I8L7"/>
<dbReference type="PANTHER" id="PTHR33018:SF34">
    <property type="entry name" value="OS02G0472350 PROTEIN"/>
    <property type="match status" value="1"/>
</dbReference>